<evidence type="ECO:0000313" key="8">
    <source>
        <dbReference type="EMBL" id="KAK3101076.1"/>
    </source>
</evidence>
<dbReference type="InterPro" id="IPR047197">
    <property type="entry name" value="THYN1-like_EVE"/>
</dbReference>
<keyword evidence="9" id="KW-1185">Reference proteome</keyword>
<evidence type="ECO:0000256" key="2">
    <source>
        <dbReference type="ARBA" id="ARBA00004123"/>
    </source>
</evidence>
<comment type="subcellular location">
    <subcellularLocation>
        <location evidence="2">Nucleus</location>
    </subcellularLocation>
</comment>
<dbReference type="SUPFAM" id="SSF88697">
    <property type="entry name" value="PUA domain-like"/>
    <property type="match status" value="1"/>
</dbReference>
<accession>A0AA88YP62</accession>
<dbReference type="Gene3D" id="3.10.590.10">
    <property type="entry name" value="ph1033 like domains"/>
    <property type="match status" value="1"/>
</dbReference>
<feature type="non-terminal residue" evidence="8">
    <location>
        <position position="1"/>
    </location>
</feature>
<dbReference type="Proteomes" id="UP001186944">
    <property type="component" value="Unassembled WGS sequence"/>
</dbReference>
<dbReference type="FunFam" id="3.10.590.10:FF:000003">
    <property type="entry name" value="Thymocyte nuclear protein 1"/>
    <property type="match status" value="1"/>
</dbReference>
<feature type="region of interest" description="Disordered" evidence="6">
    <location>
        <begin position="376"/>
        <end position="411"/>
    </location>
</feature>
<proteinExistence type="predicted"/>
<dbReference type="PANTHER" id="PTHR14087">
    <property type="entry name" value="THYMOCYTE NUCLEAR PROTEIN 1"/>
    <property type="match status" value="1"/>
</dbReference>
<gene>
    <name evidence="8" type="ORF">FSP39_000772</name>
</gene>
<dbReference type="InterPro" id="IPR052181">
    <property type="entry name" value="5hmC_binding"/>
</dbReference>
<dbReference type="InterPro" id="IPR015947">
    <property type="entry name" value="PUA-like_sf"/>
</dbReference>
<keyword evidence="4" id="KW-0597">Phosphoprotein</keyword>
<keyword evidence="5" id="KW-0539">Nucleus</keyword>
<feature type="domain" description="EVE" evidence="7">
    <location>
        <begin position="4"/>
        <end position="159"/>
    </location>
</feature>
<evidence type="ECO:0000256" key="6">
    <source>
        <dbReference type="SAM" id="MobiDB-lite"/>
    </source>
</evidence>
<dbReference type="Pfam" id="PF01878">
    <property type="entry name" value="EVE"/>
    <property type="match status" value="1"/>
</dbReference>
<feature type="compositionally biased region" description="Basic and acidic residues" evidence="6">
    <location>
        <begin position="393"/>
        <end position="411"/>
    </location>
</feature>
<protein>
    <recommendedName>
        <fullName evidence="3">Thymocyte nuclear protein 1</fullName>
    </recommendedName>
</protein>
<evidence type="ECO:0000256" key="5">
    <source>
        <dbReference type="ARBA" id="ARBA00023242"/>
    </source>
</evidence>
<dbReference type="GO" id="GO:0005634">
    <property type="term" value="C:nucleus"/>
    <property type="evidence" value="ECO:0007669"/>
    <property type="project" value="UniProtKB-SubCell"/>
</dbReference>
<organism evidence="8 9">
    <name type="scientific">Pinctada imbricata</name>
    <name type="common">Atlantic pearl-oyster</name>
    <name type="synonym">Pinctada martensii</name>
    <dbReference type="NCBI Taxonomy" id="66713"/>
    <lineage>
        <taxon>Eukaryota</taxon>
        <taxon>Metazoa</taxon>
        <taxon>Spiralia</taxon>
        <taxon>Lophotrochozoa</taxon>
        <taxon>Mollusca</taxon>
        <taxon>Bivalvia</taxon>
        <taxon>Autobranchia</taxon>
        <taxon>Pteriomorphia</taxon>
        <taxon>Pterioida</taxon>
        <taxon>Pterioidea</taxon>
        <taxon>Pteriidae</taxon>
        <taxon>Pinctada</taxon>
    </lineage>
</organism>
<dbReference type="PANTHER" id="PTHR14087:SF7">
    <property type="entry name" value="THYMOCYTE NUCLEAR PROTEIN 1"/>
    <property type="match status" value="1"/>
</dbReference>
<sequence length="411" mass="46797">TYTHWLMKSEPESRFENGIDVKFGIEDLKDCEDQTACWDGVRNYQARNFMRDQMKIGQKAYFYHSNCKEPGIAGICKIVKESYPDHTQFDKKDPHYDSKAKKDNPTWYMVDVKFVRMMKRFIPLSELKKLHLEHKQHGGPLKDVALFTRARLSVQPLTEVICCLVHGLDENVVHINLRNGLVRGYSPYISFIQPPKDIPGKGCNKQVVLKIDFSGKYRGAKFLLVYGEPPKFWTLDVSDSPAGDGYGGDNGTTSNMAEIQIHNKQLKIYGNDLPGHMDASSNGGLLIKTIDGFVKRGSKAKIDISDERVEWRSRTHKDYLESKFLFTLAGQKPTYGIRDDYVYVGLNRVVAGTFRNGSGLCEVEISLYTYEETEGIQNQDKTGTKANKQKPPPYEKKRTPDVGMRRGAQEE</sequence>
<evidence type="ECO:0000256" key="1">
    <source>
        <dbReference type="ARBA" id="ARBA00002530"/>
    </source>
</evidence>
<dbReference type="EMBL" id="VSWD01000005">
    <property type="protein sequence ID" value="KAK3101076.1"/>
    <property type="molecule type" value="Genomic_DNA"/>
</dbReference>
<feature type="compositionally biased region" description="Polar residues" evidence="6">
    <location>
        <begin position="376"/>
        <end position="386"/>
    </location>
</feature>
<evidence type="ECO:0000259" key="7">
    <source>
        <dbReference type="Pfam" id="PF01878"/>
    </source>
</evidence>
<dbReference type="AlphaFoldDB" id="A0AA88YP62"/>
<comment type="caution">
    <text evidence="8">The sequence shown here is derived from an EMBL/GenBank/DDBJ whole genome shotgun (WGS) entry which is preliminary data.</text>
</comment>
<dbReference type="InterPro" id="IPR002740">
    <property type="entry name" value="EVE_domain"/>
</dbReference>
<evidence type="ECO:0000256" key="4">
    <source>
        <dbReference type="ARBA" id="ARBA00022553"/>
    </source>
</evidence>
<name>A0AA88YP62_PINIB</name>
<evidence type="ECO:0000256" key="3">
    <source>
        <dbReference type="ARBA" id="ARBA00014654"/>
    </source>
</evidence>
<comment type="function">
    <text evidence="1">Specifically binds 5-hydroxymethylcytosine (5hmC), suggesting that it acts as a specific reader of 5hmC.</text>
</comment>
<dbReference type="CDD" id="cd21133">
    <property type="entry name" value="EVE"/>
    <property type="match status" value="1"/>
</dbReference>
<reference evidence="8" key="1">
    <citation type="submission" date="2019-08" db="EMBL/GenBank/DDBJ databases">
        <title>The improved chromosome-level genome for the pearl oyster Pinctada fucata martensii using PacBio sequencing and Hi-C.</title>
        <authorList>
            <person name="Zheng Z."/>
        </authorList>
    </citation>
    <scope>NUCLEOTIDE SEQUENCE</scope>
    <source>
        <strain evidence="8">ZZ-2019</strain>
        <tissue evidence="8">Adductor muscle</tissue>
    </source>
</reference>
<evidence type="ECO:0000313" key="9">
    <source>
        <dbReference type="Proteomes" id="UP001186944"/>
    </source>
</evidence>